<evidence type="ECO:0000313" key="2">
    <source>
        <dbReference type="Proteomes" id="UP001054252"/>
    </source>
</evidence>
<comment type="caution">
    <text evidence="1">The sequence shown here is derived from an EMBL/GenBank/DDBJ whole genome shotgun (WGS) entry which is preliminary data.</text>
</comment>
<evidence type="ECO:0008006" key="3">
    <source>
        <dbReference type="Google" id="ProtNLM"/>
    </source>
</evidence>
<sequence>MLEPLGSPAAEACWSWFLLPPPMTLRVCFFRSGDPRFFPVDLGRGSLVFSFVLLVQIRRPSFSFGGFEVARAWATRSDAHRSSPAGSEGLPPPDRVTARHPGAWCYFFKG</sequence>
<reference evidence="1 2" key="1">
    <citation type="journal article" date="2021" name="Commun. Biol.">
        <title>The genome of Shorea leprosula (Dipterocarpaceae) highlights the ecological relevance of drought in aseasonal tropical rainforests.</title>
        <authorList>
            <person name="Ng K.K.S."/>
            <person name="Kobayashi M.J."/>
            <person name="Fawcett J.A."/>
            <person name="Hatakeyama M."/>
            <person name="Paape T."/>
            <person name="Ng C.H."/>
            <person name="Ang C.C."/>
            <person name="Tnah L.H."/>
            <person name="Lee C.T."/>
            <person name="Nishiyama T."/>
            <person name="Sese J."/>
            <person name="O'Brien M.J."/>
            <person name="Copetti D."/>
            <person name="Mohd Noor M.I."/>
            <person name="Ong R.C."/>
            <person name="Putra M."/>
            <person name="Sireger I.Z."/>
            <person name="Indrioko S."/>
            <person name="Kosugi Y."/>
            <person name="Izuno A."/>
            <person name="Isagi Y."/>
            <person name="Lee S.L."/>
            <person name="Shimizu K.K."/>
        </authorList>
    </citation>
    <scope>NUCLEOTIDE SEQUENCE [LARGE SCALE GENOMIC DNA]</scope>
    <source>
        <strain evidence="1">214</strain>
    </source>
</reference>
<gene>
    <name evidence="1" type="ORF">SLEP1_g10010</name>
</gene>
<keyword evidence="2" id="KW-1185">Reference proteome</keyword>
<protein>
    <recommendedName>
        <fullName evidence="3">Secreted protein</fullName>
    </recommendedName>
</protein>
<name>A0AAV5I6Q7_9ROSI</name>
<dbReference type="Proteomes" id="UP001054252">
    <property type="component" value="Unassembled WGS sequence"/>
</dbReference>
<organism evidence="1 2">
    <name type="scientific">Rubroshorea leprosula</name>
    <dbReference type="NCBI Taxonomy" id="152421"/>
    <lineage>
        <taxon>Eukaryota</taxon>
        <taxon>Viridiplantae</taxon>
        <taxon>Streptophyta</taxon>
        <taxon>Embryophyta</taxon>
        <taxon>Tracheophyta</taxon>
        <taxon>Spermatophyta</taxon>
        <taxon>Magnoliopsida</taxon>
        <taxon>eudicotyledons</taxon>
        <taxon>Gunneridae</taxon>
        <taxon>Pentapetalae</taxon>
        <taxon>rosids</taxon>
        <taxon>malvids</taxon>
        <taxon>Malvales</taxon>
        <taxon>Dipterocarpaceae</taxon>
        <taxon>Rubroshorea</taxon>
    </lineage>
</organism>
<dbReference type="EMBL" id="BPVZ01000010">
    <property type="protein sequence ID" value="GKU96818.1"/>
    <property type="molecule type" value="Genomic_DNA"/>
</dbReference>
<proteinExistence type="predicted"/>
<dbReference type="AlphaFoldDB" id="A0AAV5I6Q7"/>
<evidence type="ECO:0000313" key="1">
    <source>
        <dbReference type="EMBL" id="GKU96818.1"/>
    </source>
</evidence>
<accession>A0AAV5I6Q7</accession>